<dbReference type="OrthoDB" id="4586300at2759"/>
<gene>
    <name evidence="2" type="ORF">PEGY_LOCUS6159</name>
</gene>
<feature type="region of interest" description="Disordered" evidence="1">
    <location>
        <begin position="284"/>
        <end position="313"/>
    </location>
</feature>
<dbReference type="AlphaFoldDB" id="A0A9W4KI64"/>
<evidence type="ECO:0000313" key="3">
    <source>
        <dbReference type="Proteomes" id="UP001154252"/>
    </source>
</evidence>
<feature type="compositionally biased region" description="Polar residues" evidence="1">
    <location>
        <begin position="77"/>
        <end position="86"/>
    </location>
</feature>
<protein>
    <submittedName>
        <fullName evidence="2">Uncharacterized protein</fullName>
    </submittedName>
</protein>
<feature type="compositionally biased region" description="Basic and acidic residues" evidence="1">
    <location>
        <begin position="293"/>
        <end position="309"/>
    </location>
</feature>
<feature type="region of interest" description="Disordered" evidence="1">
    <location>
        <begin position="444"/>
        <end position="493"/>
    </location>
</feature>
<comment type="caution">
    <text evidence="2">The sequence shown here is derived from an EMBL/GenBank/DDBJ whole genome shotgun (WGS) entry which is preliminary data.</text>
</comment>
<proteinExistence type="predicted"/>
<evidence type="ECO:0000313" key="2">
    <source>
        <dbReference type="EMBL" id="CAG8900294.1"/>
    </source>
</evidence>
<name>A0A9W4KI64_9EURO</name>
<organism evidence="2 3">
    <name type="scientific">Penicillium egyptiacum</name>
    <dbReference type="NCBI Taxonomy" id="1303716"/>
    <lineage>
        <taxon>Eukaryota</taxon>
        <taxon>Fungi</taxon>
        <taxon>Dikarya</taxon>
        <taxon>Ascomycota</taxon>
        <taxon>Pezizomycotina</taxon>
        <taxon>Eurotiomycetes</taxon>
        <taxon>Eurotiomycetidae</taxon>
        <taxon>Eurotiales</taxon>
        <taxon>Aspergillaceae</taxon>
        <taxon>Penicillium</taxon>
    </lineage>
</organism>
<feature type="region of interest" description="Disordered" evidence="1">
    <location>
        <begin position="367"/>
        <end position="399"/>
    </location>
</feature>
<feature type="region of interest" description="Disordered" evidence="1">
    <location>
        <begin position="73"/>
        <end position="118"/>
    </location>
</feature>
<sequence length="493" mass="57144">MGNDDINRKDVSTRKDWADDESNPFVAFRRYADEQVSTMLQSITGLPSMVTQPHNGHWDIFADYNGYQNRMARQRTSENTDSSSYPTDRDSGSGYPGNRDGDDPRNYGNHSRPRWPENDDSWRKWCNGPSDFFGLDSFFDRFFEDRFFPFTSQLLHSGHNLLFRDMFEDTDSPTWPIGYILFSPYSPLNLDRQAQYQAHREKGVFSSIMSSLHLNYDRDPSEPQWREAFEDLLRLENDKPMLDRNDSVTRSDSGKDWLQGLVKRGSLGDKWKYVPGRDGRPWSGITFSGRVGPEQDRSRSLPEKEKESADMEADSELDLYERFLHDIENREREFFRGASESPLLRLLLEDRRQQQEELEKYRRGFPNVKDEQSSDDNENWIGLVSGGNRKSVPETPEDLPTEIEIRPTEAVLESAQPRVISTITRTERVRLADGSIQSKIVNTRRFADGREESDESVEVSHPQDGSKPELSRPQDSSKPESNSSKKTGWFWKD</sequence>
<evidence type="ECO:0000256" key="1">
    <source>
        <dbReference type="SAM" id="MobiDB-lite"/>
    </source>
</evidence>
<reference evidence="2" key="1">
    <citation type="submission" date="2021-07" db="EMBL/GenBank/DDBJ databases">
        <authorList>
            <person name="Branca A.L. A."/>
        </authorList>
    </citation>
    <scope>NUCLEOTIDE SEQUENCE</scope>
</reference>
<dbReference type="EMBL" id="CAJVRC010000866">
    <property type="protein sequence ID" value="CAG8900294.1"/>
    <property type="molecule type" value="Genomic_DNA"/>
</dbReference>
<keyword evidence="3" id="KW-1185">Reference proteome</keyword>
<dbReference type="Proteomes" id="UP001154252">
    <property type="component" value="Unassembled WGS sequence"/>
</dbReference>
<feature type="compositionally biased region" description="Basic and acidic residues" evidence="1">
    <location>
        <begin position="464"/>
        <end position="478"/>
    </location>
</feature>
<accession>A0A9W4KI64</accession>